<dbReference type="GO" id="GO:0005524">
    <property type="term" value="F:ATP binding"/>
    <property type="evidence" value="ECO:0007669"/>
    <property type="project" value="UniProtKB-UniRule"/>
</dbReference>
<feature type="domain" description="AGC-kinase C-terminal" evidence="10">
    <location>
        <begin position="496"/>
        <end position="561"/>
    </location>
</feature>
<dbReference type="PROSITE" id="PS00108">
    <property type="entry name" value="PROTEIN_KINASE_ST"/>
    <property type="match status" value="1"/>
</dbReference>
<name>A0A8J1IPY7_XENTR</name>
<gene>
    <name evidence="13" type="primary">pkn2l.6</name>
    <name evidence="12" type="synonym">LOC105948304</name>
</gene>
<dbReference type="PROSITE" id="PS51285">
    <property type="entry name" value="AGC_KINASE_CTER"/>
    <property type="match status" value="1"/>
</dbReference>
<dbReference type="PANTHER" id="PTHR24351">
    <property type="entry name" value="RIBOSOMAL PROTEIN S6 KINASE"/>
    <property type="match status" value="1"/>
</dbReference>
<dbReference type="RefSeq" id="XP_031747653.1">
    <property type="nucleotide sequence ID" value="XM_031891793.1"/>
</dbReference>
<feature type="compositionally biased region" description="Basic and acidic residues" evidence="8">
    <location>
        <begin position="169"/>
        <end position="180"/>
    </location>
</feature>
<dbReference type="PROSITE" id="PS00107">
    <property type="entry name" value="PROTEIN_KINASE_ATP"/>
    <property type="match status" value="1"/>
</dbReference>
<dbReference type="InterPro" id="IPR017441">
    <property type="entry name" value="Protein_kinase_ATP_BS"/>
</dbReference>
<dbReference type="FunFam" id="3.30.200.20:FF:000474">
    <property type="entry name" value="Serine/threonine-protein kinase N2-like"/>
    <property type="match status" value="1"/>
</dbReference>
<dbReference type="Gene3D" id="3.30.200.20">
    <property type="entry name" value="Phosphorylase Kinase, domain 1"/>
    <property type="match status" value="1"/>
</dbReference>
<keyword evidence="5 12" id="KW-0418">Kinase</keyword>
<dbReference type="Pfam" id="PF00069">
    <property type="entry name" value="Pkinase"/>
    <property type="match status" value="1"/>
</dbReference>
<keyword evidence="2" id="KW-0597">Phosphoprotein</keyword>
<feature type="region of interest" description="Disordered" evidence="8">
    <location>
        <begin position="137"/>
        <end position="201"/>
    </location>
</feature>
<evidence type="ECO:0000256" key="3">
    <source>
        <dbReference type="ARBA" id="ARBA00022679"/>
    </source>
</evidence>
<dbReference type="KEGG" id="xtr:105948304"/>
<evidence type="ECO:0000256" key="8">
    <source>
        <dbReference type="SAM" id="MobiDB-lite"/>
    </source>
</evidence>
<feature type="domain" description="Protein kinase" evidence="9">
    <location>
        <begin position="236"/>
        <end position="495"/>
    </location>
</feature>
<keyword evidence="4 7" id="KW-0547">Nucleotide-binding</keyword>
<feature type="compositionally biased region" description="Acidic residues" evidence="8">
    <location>
        <begin position="181"/>
        <end position="190"/>
    </location>
</feature>
<evidence type="ECO:0000256" key="5">
    <source>
        <dbReference type="ARBA" id="ARBA00022777"/>
    </source>
</evidence>
<sequence>MFKRISKAFRKLFRRNNKESSCKIVPTPLHLLPVNYGIETQKKEEIKEPLDERLERIAQNTPVTTESSVGTTEESSSESGSSLESATQNVPKQERFILVQEARKSQTVSLDTCIATERTEPRVKHVKFIFVKEAKKSEEKKESSDSETDDLENSTEPRVKQVKFTSVEEAEKSEEKKESSDSETESDDLENSTPSIQNSPVCQELARAEQIEADIAVQDDTNSHIEKISWTSVKDFRFCKFLGKGSFGKVYLAEHKKTQNMVAIKAMNKADIHKNQMLKSLLLEKNIMKFVQIQRTPFVMGLISAFQSEHRVFFSMELATGGDLDSVIKKGAISHSSAVFYSACIVLGIQFLHENGIVHRDLKPANVLIDKDGYAKISDFGLSIAGIGYGCTMNQPVGTPLYKAPEVYEARPYTRSVDWWALGAMIYEMVVGHPPFLANTLKDLALMVTEAPVMYPKAIPRQTRNIIEGLLMKNGSCRLGSSANGAEDVAAHPFFSTIDWNALKKKLVRPPFIPKPCGKCTAEEQISIQTPPHLKMHLSRGVQEAFDEFCESAEGKSSAKEAAVEFNETDDSSSLDSESCEELRDLAEASNSAQEPVEEVSSLCCCCRPAFL</sequence>
<dbReference type="Proteomes" id="UP000008143">
    <property type="component" value="Chromosome 8"/>
</dbReference>
<evidence type="ECO:0000256" key="2">
    <source>
        <dbReference type="ARBA" id="ARBA00022553"/>
    </source>
</evidence>
<dbReference type="Xenbase" id="XB-GENE-29089975">
    <property type="gene designation" value="pkn2l.6"/>
</dbReference>
<keyword evidence="11" id="KW-1185">Reference proteome</keyword>
<protein>
    <submittedName>
        <fullName evidence="12">Serine/threonine-protein kinase N2</fullName>
    </submittedName>
</protein>
<evidence type="ECO:0000256" key="7">
    <source>
        <dbReference type="PROSITE-ProRule" id="PRU10141"/>
    </source>
</evidence>
<evidence type="ECO:0000259" key="9">
    <source>
        <dbReference type="PROSITE" id="PS50011"/>
    </source>
</evidence>
<evidence type="ECO:0000313" key="13">
    <source>
        <dbReference type="Xenbase" id="XB-GENE-29089975"/>
    </source>
</evidence>
<keyword evidence="3" id="KW-0808">Transferase</keyword>
<dbReference type="Gene3D" id="1.10.510.10">
    <property type="entry name" value="Transferase(Phosphotransferase) domain 1"/>
    <property type="match status" value="1"/>
</dbReference>
<dbReference type="InterPro" id="IPR011009">
    <property type="entry name" value="Kinase-like_dom_sf"/>
</dbReference>
<feature type="compositionally biased region" description="Low complexity" evidence="8">
    <location>
        <begin position="63"/>
        <end position="85"/>
    </location>
</feature>
<dbReference type="SUPFAM" id="SSF56112">
    <property type="entry name" value="Protein kinase-like (PK-like)"/>
    <property type="match status" value="1"/>
</dbReference>
<evidence type="ECO:0000259" key="10">
    <source>
        <dbReference type="PROSITE" id="PS51285"/>
    </source>
</evidence>
<organism evidence="11 12">
    <name type="scientific">Xenopus tropicalis</name>
    <name type="common">Western clawed frog</name>
    <name type="synonym">Silurana tropicalis</name>
    <dbReference type="NCBI Taxonomy" id="8364"/>
    <lineage>
        <taxon>Eukaryota</taxon>
        <taxon>Metazoa</taxon>
        <taxon>Chordata</taxon>
        <taxon>Craniata</taxon>
        <taxon>Vertebrata</taxon>
        <taxon>Euteleostomi</taxon>
        <taxon>Amphibia</taxon>
        <taxon>Batrachia</taxon>
        <taxon>Anura</taxon>
        <taxon>Pipoidea</taxon>
        <taxon>Pipidae</taxon>
        <taxon>Xenopodinae</taxon>
        <taxon>Xenopus</taxon>
        <taxon>Silurana</taxon>
    </lineage>
</organism>
<dbReference type="AlphaFoldDB" id="A0A8J1IPY7"/>
<dbReference type="AGR" id="Xenbase:XB-GENE-29089975"/>
<feature type="binding site" evidence="7">
    <location>
        <position position="265"/>
    </location>
    <ligand>
        <name>ATP</name>
        <dbReference type="ChEBI" id="CHEBI:30616"/>
    </ligand>
</feature>
<evidence type="ECO:0000256" key="4">
    <source>
        <dbReference type="ARBA" id="ARBA00022741"/>
    </source>
</evidence>
<dbReference type="OMA" id="TCIATER"/>
<dbReference type="PROSITE" id="PS50011">
    <property type="entry name" value="PROTEIN_KINASE_DOM"/>
    <property type="match status" value="1"/>
</dbReference>
<reference evidence="12" key="1">
    <citation type="submission" date="2025-08" db="UniProtKB">
        <authorList>
            <consortium name="RefSeq"/>
        </authorList>
    </citation>
    <scope>IDENTIFICATION</scope>
    <source>
        <strain evidence="12">Nigerian</strain>
        <tissue evidence="12">Liver and blood</tissue>
    </source>
</reference>
<evidence type="ECO:0000313" key="12">
    <source>
        <dbReference type="RefSeq" id="XP_031747653.1"/>
    </source>
</evidence>
<dbReference type="GO" id="GO:0035556">
    <property type="term" value="P:intracellular signal transduction"/>
    <property type="evidence" value="ECO:0000318"/>
    <property type="project" value="GO_Central"/>
</dbReference>
<evidence type="ECO:0000256" key="6">
    <source>
        <dbReference type="ARBA" id="ARBA00022840"/>
    </source>
</evidence>
<evidence type="ECO:0000256" key="1">
    <source>
        <dbReference type="ARBA" id="ARBA00022527"/>
    </source>
</evidence>
<dbReference type="SMART" id="SM00220">
    <property type="entry name" value="S_TKc"/>
    <property type="match status" value="1"/>
</dbReference>
<evidence type="ECO:0000313" key="11">
    <source>
        <dbReference type="Proteomes" id="UP000008143"/>
    </source>
</evidence>
<keyword evidence="6 7" id="KW-0067">ATP-binding</keyword>
<proteinExistence type="predicted"/>
<dbReference type="GO" id="GO:0004674">
    <property type="term" value="F:protein serine/threonine kinase activity"/>
    <property type="evidence" value="ECO:0000318"/>
    <property type="project" value="GO_Central"/>
</dbReference>
<dbReference type="InterPro" id="IPR000719">
    <property type="entry name" value="Prot_kinase_dom"/>
</dbReference>
<feature type="region of interest" description="Disordered" evidence="8">
    <location>
        <begin position="54"/>
        <end position="89"/>
    </location>
</feature>
<accession>A0A8J1IPY7</accession>
<dbReference type="OrthoDB" id="63267at2759"/>
<dbReference type="InterPro" id="IPR000961">
    <property type="entry name" value="AGC-kinase_C"/>
</dbReference>
<keyword evidence="1" id="KW-0723">Serine/threonine-protein kinase</keyword>
<dbReference type="FunFam" id="1.10.510.10:FF:000210">
    <property type="entry name" value="Non-specific serine/threonine protein kinase"/>
    <property type="match status" value="1"/>
</dbReference>
<dbReference type="InterPro" id="IPR008271">
    <property type="entry name" value="Ser/Thr_kinase_AS"/>
</dbReference>